<evidence type="ECO:0000313" key="3">
    <source>
        <dbReference type="Proteomes" id="UP000241647"/>
    </source>
</evidence>
<sequence>MGAAQAAAPAVTPAAVAVADTTPTEPSTGTGSAALLPSLLQALASGSAQAGGTTTTSPGGTTS</sequence>
<reference evidence="2 3" key="1">
    <citation type="submission" date="2018-02" db="EMBL/GenBank/DDBJ databases">
        <title>8 Nocardia nova and 1 Nocardia cyriacigeorgica strain used for evolution to TMP-SMX.</title>
        <authorList>
            <person name="Mehta H."/>
            <person name="Weng J."/>
            <person name="Shamoo Y."/>
        </authorList>
    </citation>
    <scope>NUCLEOTIDE SEQUENCE [LARGE SCALE GENOMIC DNA]</scope>
    <source>
        <strain evidence="2 3">ATCC 33727</strain>
    </source>
</reference>
<comment type="caution">
    <text evidence="2">The sequence shown here is derived from an EMBL/GenBank/DDBJ whole genome shotgun (WGS) entry which is preliminary data.</text>
</comment>
<proteinExistence type="predicted"/>
<evidence type="ECO:0000256" key="1">
    <source>
        <dbReference type="SAM" id="MobiDB-lite"/>
    </source>
</evidence>
<evidence type="ECO:0000313" key="2">
    <source>
        <dbReference type="EMBL" id="PSR65938.1"/>
    </source>
</evidence>
<dbReference type="AlphaFoldDB" id="A0A2T2ZDT8"/>
<feature type="region of interest" description="Disordered" evidence="1">
    <location>
        <begin position="1"/>
        <end position="32"/>
    </location>
</feature>
<dbReference type="Proteomes" id="UP000241647">
    <property type="component" value="Unassembled WGS sequence"/>
</dbReference>
<dbReference type="RefSeq" id="WP_063024030.1">
    <property type="nucleotide sequence ID" value="NZ_PYHS01000001.1"/>
</dbReference>
<dbReference type="EMBL" id="PYHS01000001">
    <property type="protein sequence ID" value="PSR65938.1"/>
    <property type="molecule type" value="Genomic_DNA"/>
</dbReference>
<organism evidence="2 3">
    <name type="scientific">Nocardia nova</name>
    <dbReference type="NCBI Taxonomy" id="37330"/>
    <lineage>
        <taxon>Bacteria</taxon>
        <taxon>Bacillati</taxon>
        <taxon>Actinomycetota</taxon>
        <taxon>Actinomycetes</taxon>
        <taxon>Mycobacteriales</taxon>
        <taxon>Nocardiaceae</taxon>
        <taxon>Nocardia</taxon>
    </lineage>
</organism>
<protein>
    <submittedName>
        <fullName evidence="2">Uncharacterized protein</fullName>
    </submittedName>
</protein>
<name>A0A2T2ZDT8_9NOCA</name>
<accession>A0A2T2ZDT8</accession>
<gene>
    <name evidence="2" type="ORF">C8259_00770</name>
</gene>